<evidence type="ECO:0000313" key="11">
    <source>
        <dbReference type="Proteomes" id="UP001321492"/>
    </source>
</evidence>
<evidence type="ECO:0000256" key="1">
    <source>
        <dbReference type="ARBA" id="ARBA00004365"/>
    </source>
</evidence>
<evidence type="ECO:0000256" key="4">
    <source>
        <dbReference type="ARBA" id="ARBA00016244"/>
    </source>
</evidence>
<dbReference type="SUPFAM" id="SSF64518">
    <property type="entry name" value="Phase 1 flagellin"/>
    <property type="match status" value="1"/>
</dbReference>
<evidence type="ECO:0000256" key="7">
    <source>
        <dbReference type="SAM" id="Coils"/>
    </source>
</evidence>
<dbReference type="NCBIfam" id="TIGR02492">
    <property type="entry name" value="flgK_ends"/>
    <property type="match status" value="1"/>
</dbReference>
<evidence type="ECO:0000259" key="8">
    <source>
        <dbReference type="Pfam" id="PF06429"/>
    </source>
</evidence>
<keyword evidence="6" id="KW-0975">Bacterial flagellum</keyword>
<feature type="domain" description="Flagellar hook-associated protein FlgK helical" evidence="9">
    <location>
        <begin position="91"/>
        <end position="328"/>
    </location>
</feature>
<organism evidence="10 11">
    <name type="scientific">Chelatococcus albus</name>
    <dbReference type="NCBI Taxonomy" id="3047466"/>
    <lineage>
        <taxon>Bacteria</taxon>
        <taxon>Pseudomonadati</taxon>
        <taxon>Pseudomonadota</taxon>
        <taxon>Alphaproteobacteria</taxon>
        <taxon>Hyphomicrobiales</taxon>
        <taxon>Chelatococcaceae</taxon>
        <taxon>Chelatococcus</taxon>
    </lineage>
</organism>
<evidence type="ECO:0000256" key="3">
    <source>
        <dbReference type="ARBA" id="ARBA00009677"/>
    </source>
</evidence>
<feature type="domain" description="Flagellar basal-body/hook protein C-terminal" evidence="8">
    <location>
        <begin position="570"/>
        <end position="612"/>
    </location>
</feature>
<comment type="caution">
    <text evidence="10">The sequence shown here is derived from an EMBL/GenBank/DDBJ whole genome shotgun (WGS) entry which is preliminary data.</text>
</comment>
<keyword evidence="10" id="KW-0282">Flagellum</keyword>
<keyword evidence="11" id="KW-1185">Reference proteome</keyword>
<dbReference type="Pfam" id="PF06429">
    <property type="entry name" value="Flg_bbr_C"/>
    <property type="match status" value="1"/>
</dbReference>
<keyword evidence="7" id="KW-0175">Coiled coil</keyword>
<reference evidence="10 11" key="1">
    <citation type="submission" date="2023-05" db="EMBL/GenBank/DDBJ databases">
        <title>Chelatococcus sp. nov., a moderately thermophilic bacterium isolated from hot spring microbial mat.</title>
        <authorList>
            <person name="Hu C.-J."/>
            <person name="Li W.-J."/>
        </authorList>
    </citation>
    <scope>NUCLEOTIDE SEQUENCE [LARGE SCALE GENOMIC DNA]</scope>
    <source>
        <strain evidence="10 11">SYSU G07232</strain>
    </source>
</reference>
<dbReference type="Proteomes" id="UP001321492">
    <property type="component" value="Unassembled WGS sequence"/>
</dbReference>
<dbReference type="InterPro" id="IPR053927">
    <property type="entry name" value="FlgK_helical"/>
</dbReference>
<proteinExistence type="inferred from homology"/>
<dbReference type="InterPro" id="IPR002371">
    <property type="entry name" value="FlgK"/>
</dbReference>
<gene>
    <name evidence="10" type="primary">flgK</name>
    <name evidence="10" type="ORF">QNA08_09505</name>
</gene>
<keyword evidence="5" id="KW-0964">Secreted</keyword>
<evidence type="ECO:0000256" key="6">
    <source>
        <dbReference type="ARBA" id="ARBA00023143"/>
    </source>
</evidence>
<keyword evidence="10" id="KW-0966">Cell projection</keyword>
<dbReference type="PANTHER" id="PTHR30033">
    <property type="entry name" value="FLAGELLAR HOOK-ASSOCIATED PROTEIN 1"/>
    <property type="match status" value="1"/>
</dbReference>
<comment type="subcellular location">
    <subcellularLocation>
        <location evidence="1">Bacterial flagellum</location>
    </subcellularLocation>
    <subcellularLocation>
        <location evidence="2">Secreted</location>
    </subcellularLocation>
</comment>
<dbReference type="Pfam" id="PF22638">
    <property type="entry name" value="FlgK_D1"/>
    <property type="match status" value="1"/>
</dbReference>
<dbReference type="EMBL" id="JASJEV010000005">
    <property type="protein sequence ID" value="MDJ1158469.1"/>
    <property type="molecule type" value="Genomic_DNA"/>
</dbReference>
<evidence type="ECO:0000256" key="5">
    <source>
        <dbReference type="ARBA" id="ARBA00022525"/>
    </source>
</evidence>
<evidence type="ECO:0000256" key="2">
    <source>
        <dbReference type="ARBA" id="ARBA00004613"/>
    </source>
</evidence>
<sequence>MGMMSTLGAALSGLRVTQAGIDVVAQNVSNADSVGYTRRRLNAVQQVVGGQTTGVTNAGIERILDRILQRQLRLETAGGAYTDVKARYHTTLDQLYGGPGGTGALDTNFNDLTKQLQALITDPSSYSTRSAVLEKAQTLATRINSISNSIQGLRNDAEAALAASVSRANDLLTSITDVNAKIVGTGTERPSAALLDERDRMINELSRLIDVKVTENANGSVSIATTGGLTLFDGNSALKLSFDQRANIGAGALYDTDATKRGVGTITAVDQSGRSIDLLATGMIRSGEIAAYVEQRDKILVEAQRQLDELAARLASAVSDRQVAGTAIANGFQVDLTGLQRGNAVTVDYVDGGVTKRVTFVNASGPSATLPGNTTADPTDSVVSIDFSGPAASVEAAIKAALGPNVTVTFAAGTLSVVDDGGPPVDITGLSASITATSLTGGVELPLFVDAGNASAPYTGSLEAGAQKTGFAQRIAVNPALIADRSKLVVFSATTPAGDSQRPQYVLDRLTKTNFMFAPETGIGGGSAPYVGNIGDFARRIVERQGSNAEVAKRLDEGQKIVLNAVEARFAETAGVNVDQEMSQLIVLQTAYSANARVMTAVKDMMDLLLRM</sequence>
<evidence type="ECO:0000313" key="10">
    <source>
        <dbReference type="EMBL" id="MDJ1158469.1"/>
    </source>
</evidence>
<dbReference type="RefSeq" id="WP_283740464.1">
    <property type="nucleotide sequence ID" value="NZ_JASJEV010000005.1"/>
</dbReference>
<feature type="coiled-coil region" evidence="7">
    <location>
        <begin position="293"/>
        <end position="320"/>
    </location>
</feature>
<keyword evidence="10" id="KW-0969">Cilium</keyword>
<comment type="similarity">
    <text evidence="3">Belongs to the flagella basal body rod proteins family.</text>
</comment>
<accession>A0ABT7AI56</accession>
<dbReference type="PANTHER" id="PTHR30033:SF1">
    <property type="entry name" value="FLAGELLAR HOOK-ASSOCIATED PROTEIN 1"/>
    <property type="match status" value="1"/>
</dbReference>
<evidence type="ECO:0000259" key="9">
    <source>
        <dbReference type="Pfam" id="PF22638"/>
    </source>
</evidence>
<dbReference type="PRINTS" id="PR01005">
    <property type="entry name" value="FLGHOOKAP1"/>
</dbReference>
<protein>
    <recommendedName>
        <fullName evidence="4">Flagellar hook-associated protein 1</fullName>
    </recommendedName>
</protein>
<name>A0ABT7AI56_9HYPH</name>
<dbReference type="InterPro" id="IPR010930">
    <property type="entry name" value="Flg_bb/hook_C_dom"/>
</dbReference>